<keyword evidence="4" id="KW-1185">Reference proteome</keyword>
<comment type="similarity">
    <text evidence="1">Belongs to the SMP-30/CGR1 family.</text>
</comment>
<dbReference type="Gene3D" id="2.120.10.30">
    <property type="entry name" value="TolB, C-terminal domain"/>
    <property type="match status" value="1"/>
</dbReference>
<name>A0ABW3M2U7_9PSEU</name>
<dbReference type="Proteomes" id="UP001597045">
    <property type="component" value="Unassembled WGS sequence"/>
</dbReference>
<dbReference type="PANTHER" id="PTHR10907:SF47">
    <property type="entry name" value="REGUCALCIN"/>
    <property type="match status" value="1"/>
</dbReference>
<comment type="caution">
    <text evidence="3">The sequence shown here is derived from an EMBL/GenBank/DDBJ whole genome shotgun (WGS) entry which is preliminary data.</text>
</comment>
<proteinExistence type="inferred from homology"/>
<dbReference type="Pfam" id="PF08450">
    <property type="entry name" value="SGL"/>
    <property type="match status" value="1"/>
</dbReference>
<dbReference type="InterPro" id="IPR011042">
    <property type="entry name" value="6-blade_b-propeller_TolB-like"/>
</dbReference>
<gene>
    <name evidence="3" type="ORF">ACFQ1S_04770</name>
</gene>
<dbReference type="PANTHER" id="PTHR10907">
    <property type="entry name" value="REGUCALCIN"/>
    <property type="match status" value="1"/>
</dbReference>
<dbReference type="EMBL" id="JBHTIS010000170">
    <property type="protein sequence ID" value="MFD1044957.1"/>
    <property type="molecule type" value="Genomic_DNA"/>
</dbReference>
<feature type="domain" description="SMP-30/Gluconolactonase/LRE-like region" evidence="2">
    <location>
        <begin position="2"/>
        <end position="30"/>
    </location>
</feature>
<feature type="non-terminal residue" evidence="3">
    <location>
        <position position="1"/>
    </location>
</feature>
<protein>
    <submittedName>
        <fullName evidence="3">SMP-30/gluconolactonase/LRE family protein</fullName>
    </submittedName>
</protein>
<evidence type="ECO:0000313" key="4">
    <source>
        <dbReference type="Proteomes" id="UP001597045"/>
    </source>
</evidence>
<organism evidence="3 4">
    <name type="scientific">Kibdelosporangium lantanae</name>
    <dbReference type="NCBI Taxonomy" id="1497396"/>
    <lineage>
        <taxon>Bacteria</taxon>
        <taxon>Bacillati</taxon>
        <taxon>Actinomycetota</taxon>
        <taxon>Actinomycetes</taxon>
        <taxon>Pseudonocardiales</taxon>
        <taxon>Pseudonocardiaceae</taxon>
        <taxon>Kibdelosporangium</taxon>
    </lineage>
</organism>
<dbReference type="InterPro" id="IPR013658">
    <property type="entry name" value="SGL"/>
</dbReference>
<reference evidence="4" key="1">
    <citation type="journal article" date="2019" name="Int. J. Syst. Evol. Microbiol.">
        <title>The Global Catalogue of Microorganisms (GCM) 10K type strain sequencing project: providing services to taxonomists for standard genome sequencing and annotation.</title>
        <authorList>
            <consortium name="The Broad Institute Genomics Platform"/>
            <consortium name="The Broad Institute Genome Sequencing Center for Infectious Disease"/>
            <person name="Wu L."/>
            <person name="Ma J."/>
        </authorList>
    </citation>
    <scope>NUCLEOTIDE SEQUENCE [LARGE SCALE GENOMIC DNA]</scope>
    <source>
        <strain evidence="4">JCM 31486</strain>
    </source>
</reference>
<evidence type="ECO:0000313" key="3">
    <source>
        <dbReference type="EMBL" id="MFD1044957.1"/>
    </source>
</evidence>
<evidence type="ECO:0000256" key="1">
    <source>
        <dbReference type="ARBA" id="ARBA00008853"/>
    </source>
</evidence>
<sequence>DRTITFPAAHTTACAFGGAGLTDLYVTTAREGLSEAELARQPLSGSVFVVPGAGTGLPSTVFAG</sequence>
<accession>A0ABW3M2U7</accession>
<dbReference type="SUPFAM" id="SSF63829">
    <property type="entry name" value="Calcium-dependent phosphotriesterase"/>
    <property type="match status" value="1"/>
</dbReference>
<evidence type="ECO:0000259" key="2">
    <source>
        <dbReference type="Pfam" id="PF08450"/>
    </source>
</evidence>